<accession>C0BZI4</accession>
<dbReference type="HOGENOM" id="CLU_111921_0_0_9"/>
<evidence type="ECO:0000256" key="1">
    <source>
        <dbReference type="ARBA" id="ARBA00023125"/>
    </source>
</evidence>
<evidence type="ECO:0000259" key="3">
    <source>
        <dbReference type="PROSITE" id="PS50937"/>
    </source>
</evidence>
<evidence type="ECO:0000313" key="4">
    <source>
        <dbReference type="EMBL" id="EEG74562.1"/>
    </source>
</evidence>
<dbReference type="PANTHER" id="PTHR30204:SF97">
    <property type="entry name" value="MERR FAMILY REGULATORY PROTEIN"/>
    <property type="match status" value="1"/>
</dbReference>
<keyword evidence="5" id="KW-1185">Reference proteome</keyword>
<dbReference type="InterPro" id="IPR009061">
    <property type="entry name" value="DNA-bd_dom_put_sf"/>
</dbReference>
<dbReference type="InterPro" id="IPR000551">
    <property type="entry name" value="MerR-type_HTH_dom"/>
</dbReference>
<dbReference type="EMBL" id="ABYI02000019">
    <property type="protein sequence ID" value="EEG74562.1"/>
    <property type="molecule type" value="Genomic_DNA"/>
</dbReference>
<name>C0BZI4_9FIRM</name>
<keyword evidence="2" id="KW-1133">Transmembrane helix</keyword>
<keyword evidence="2" id="KW-0472">Membrane</keyword>
<dbReference type="SMART" id="SM00422">
    <property type="entry name" value="HTH_MERR"/>
    <property type="match status" value="1"/>
</dbReference>
<dbReference type="Gene3D" id="1.10.1660.10">
    <property type="match status" value="1"/>
</dbReference>
<dbReference type="CDD" id="cd00592">
    <property type="entry name" value="HTH_MerR-like"/>
    <property type="match status" value="1"/>
</dbReference>
<dbReference type="Proteomes" id="UP000004893">
    <property type="component" value="Unassembled WGS sequence"/>
</dbReference>
<proteinExistence type="predicted"/>
<organism evidence="4 5">
    <name type="scientific">[Clostridium] hylemonae DSM 15053</name>
    <dbReference type="NCBI Taxonomy" id="553973"/>
    <lineage>
        <taxon>Bacteria</taxon>
        <taxon>Bacillati</taxon>
        <taxon>Bacillota</taxon>
        <taxon>Clostridia</taxon>
        <taxon>Lachnospirales</taxon>
        <taxon>Lachnospiraceae</taxon>
    </lineage>
</organism>
<dbReference type="eggNOG" id="COG0789">
    <property type="taxonomic scope" value="Bacteria"/>
</dbReference>
<keyword evidence="2" id="KW-0812">Transmembrane</keyword>
<comment type="caution">
    <text evidence="4">The sequence shown here is derived from an EMBL/GenBank/DDBJ whole genome shotgun (WGS) entry which is preliminary data.</text>
</comment>
<sequence>MKKANIRYYEDEGLLAPERNKENNYREYSMQDVEDLKKIKFLRVLGVPVKDIKLVKEGKRTVSDVVGMRKAALERELAELSEARGLCDELMHRNDTFDELDVTLMDMQNDFFKMRGVKIMKLDKIYRLESYRNMCNRIWQTVFLIYMPVMLSLKFVFHYELPFWLSVPLMFSALAAVAVMGVIDYRIEHYKEDSMS</sequence>
<dbReference type="AlphaFoldDB" id="C0BZI4"/>
<feature type="domain" description="HTH merR-type" evidence="3">
    <location>
        <begin position="1"/>
        <end position="58"/>
    </location>
</feature>
<dbReference type="GO" id="GO:0003677">
    <property type="term" value="F:DNA binding"/>
    <property type="evidence" value="ECO:0007669"/>
    <property type="project" value="UniProtKB-KW"/>
</dbReference>
<evidence type="ECO:0000256" key="2">
    <source>
        <dbReference type="SAM" id="Phobius"/>
    </source>
</evidence>
<reference evidence="4" key="1">
    <citation type="submission" date="2009-02" db="EMBL/GenBank/DDBJ databases">
        <authorList>
            <person name="Fulton L."/>
            <person name="Clifton S."/>
            <person name="Fulton B."/>
            <person name="Xu J."/>
            <person name="Minx P."/>
            <person name="Pepin K.H."/>
            <person name="Johnson M."/>
            <person name="Bhonagiri V."/>
            <person name="Nash W.E."/>
            <person name="Mardis E.R."/>
            <person name="Wilson R.K."/>
        </authorList>
    </citation>
    <scope>NUCLEOTIDE SEQUENCE [LARGE SCALE GENOMIC DNA]</scope>
    <source>
        <strain evidence="4">DSM 15053</strain>
    </source>
</reference>
<dbReference type="Pfam" id="PF13411">
    <property type="entry name" value="MerR_1"/>
    <property type="match status" value="1"/>
</dbReference>
<protein>
    <recommendedName>
        <fullName evidence="3">HTH merR-type domain-containing protein</fullName>
    </recommendedName>
</protein>
<feature type="transmembrane region" description="Helical" evidence="2">
    <location>
        <begin position="163"/>
        <end position="185"/>
    </location>
</feature>
<dbReference type="SUPFAM" id="SSF46955">
    <property type="entry name" value="Putative DNA-binding domain"/>
    <property type="match status" value="1"/>
</dbReference>
<reference evidence="4" key="2">
    <citation type="submission" date="2013-06" db="EMBL/GenBank/DDBJ databases">
        <title>Draft genome sequence of Clostridium hylemonae (DSM 15053).</title>
        <authorList>
            <person name="Sudarsanam P."/>
            <person name="Ley R."/>
            <person name="Guruge J."/>
            <person name="Turnbaugh P.J."/>
            <person name="Mahowald M."/>
            <person name="Liep D."/>
            <person name="Gordon J."/>
        </authorList>
    </citation>
    <scope>NUCLEOTIDE SEQUENCE</scope>
    <source>
        <strain evidence="4">DSM 15053</strain>
    </source>
</reference>
<gene>
    <name evidence="4" type="ORF">CLOHYLEM_05224</name>
</gene>
<dbReference type="GO" id="GO:0003700">
    <property type="term" value="F:DNA-binding transcription factor activity"/>
    <property type="evidence" value="ECO:0007669"/>
    <property type="project" value="InterPro"/>
</dbReference>
<evidence type="ECO:0000313" key="5">
    <source>
        <dbReference type="Proteomes" id="UP000004893"/>
    </source>
</evidence>
<feature type="transmembrane region" description="Helical" evidence="2">
    <location>
        <begin position="138"/>
        <end position="157"/>
    </location>
</feature>
<dbReference type="PANTHER" id="PTHR30204">
    <property type="entry name" value="REDOX-CYCLING DRUG-SENSING TRANSCRIPTIONAL ACTIVATOR SOXR"/>
    <property type="match status" value="1"/>
</dbReference>
<dbReference type="STRING" id="553973.CLOHYLEM_05224"/>
<dbReference type="InterPro" id="IPR047057">
    <property type="entry name" value="MerR_fam"/>
</dbReference>
<keyword evidence="1" id="KW-0238">DNA-binding</keyword>
<dbReference type="PROSITE" id="PS50937">
    <property type="entry name" value="HTH_MERR_2"/>
    <property type="match status" value="1"/>
</dbReference>